<evidence type="ECO:0000256" key="6">
    <source>
        <dbReference type="ARBA" id="ARBA00022837"/>
    </source>
</evidence>
<dbReference type="Pfam" id="PF00082">
    <property type="entry name" value="Peptidase_S8"/>
    <property type="match status" value="1"/>
</dbReference>
<dbReference type="AlphaFoldDB" id="A0A1T5ICZ6"/>
<dbReference type="GO" id="GO:0004252">
    <property type="term" value="F:serine-type endopeptidase activity"/>
    <property type="evidence" value="ECO:0007669"/>
    <property type="project" value="InterPro"/>
</dbReference>
<dbReference type="InterPro" id="IPR000209">
    <property type="entry name" value="Peptidase_S8/S53_dom"/>
</dbReference>
<comment type="similarity">
    <text evidence="8">Belongs to the peptidase S8 family.</text>
</comment>
<dbReference type="GO" id="GO:0006508">
    <property type="term" value="P:proteolysis"/>
    <property type="evidence" value="ECO:0007669"/>
    <property type="project" value="UniProtKB-KW"/>
</dbReference>
<name>A0A1T5ICZ6_9MICO</name>
<dbReference type="Pfam" id="PF09286">
    <property type="entry name" value="Pro-kuma_activ"/>
    <property type="match status" value="1"/>
</dbReference>
<evidence type="ECO:0000256" key="4">
    <source>
        <dbReference type="ARBA" id="ARBA00022801"/>
    </source>
</evidence>
<evidence type="ECO:0000256" key="7">
    <source>
        <dbReference type="ARBA" id="ARBA00023145"/>
    </source>
</evidence>
<evidence type="ECO:0000256" key="3">
    <source>
        <dbReference type="ARBA" id="ARBA00022723"/>
    </source>
</evidence>
<evidence type="ECO:0000313" key="10">
    <source>
        <dbReference type="EMBL" id="SKC36928.1"/>
    </source>
</evidence>
<keyword evidence="6" id="KW-0106">Calcium</keyword>
<evidence type="ECO:0000256" key="5">
    <source>
        <dbReference type="ARBA" id="ARBA00022825"/>
    </source>
</evidence>
<dbReference type="STRING" id="123320.SAMN06309945_0259"/>
<dbReference type="Gene3D" id="3.40.50.200">
    <property type="entry name" value="Peptidase S8/S53 domain"/>
    <property type="match status" value="1"/>
</dbReference>
<dbReference type="PROSITE" id="PS51892">
    <property type="entry name" value="SUBTILASE"/>
    <property type="match status" value="1"/>
</dbReference>
<dbReference type="PANTHER" id="PTHR14218">
    <property type="entry name" value="PROTEASE S8 TRIPEPTIDYL PEPTIDASE I CLN2"/>
    <property type="match status" value="1"/>
</dbReference>
<evidence type="ECO:0000256" key="1">
    <source>
        <dbReference type="ARBA" id="ARBA00001913"/>
    </source>
</evidence>
<comment type="caution">
    <text evidence="8">Lacks conserved residue(s) required for the propagation of feature annotation.</text>
</comment>
<dbReference type="Proteomes" id="UP000190857">
    <property type="component" value="Unassembled WGS sequence"/>
</dbReference>
<keyword evidence="5" id="KW-0720">Serine protease</keyword>
<reference evidence="10 11" key="1">
    <citation type="submission" date="2017-02" db="EMBL/GenBank/DDBJ databases">
        <authorList>
            <person name="Peterson S.W."/>
        </authorList>
    </citation>
    <scope>NUCLEOTIDE SEQUENCE [LARGE SCALE GENOMIC DNA]</scope>
    <source>
        <strain evidence="10 11">VKM Ac-2059</strain>
    </source>
</reference>
<keyword evidence="3" id="KW-0479">Metal-binding</keyword>
<comment type="cofactor">
    <cofactor evidence="1">
        <name>Ca(2+)</name>
        <dbReference type="ChEBI" id="CHEBI:29108"/>
    </cofactor>
</comment>
<dbReference type="InterPro" id="IPR050819">
    <property type="entry name" value="Tripeptidyl-peptidase_I"/>
</dbReference>
<dbReference type="SUPFAM" id="SSF54897">
    <property type="entry name" value="Protease propeptides/inhibitors"/>
    <property type="match status" value="1"/>
</dbReference>
<feature type="domain" description="Peptidase S53" evidence="9">
    <location>
        <begin position="199"/>
        <end position="588"/>
    </location>
</feature>
<protein>
    <submittedName>
        <fullName evidence="10">Pro-kumamolisin, activation domain</fullName>
    </submittedName>
</protein>
<keyword evidence="4" id="KW-0378">Hydrolase</keyword>
<dbReference type="InterPro" id="IPR036852">
    <property type="entry name" value="Peptidase_S8/S53_dom_sf"/>
</dbReference>
<dbReference type="RefSeq" id="WP_079726495.1">
    <property type="nucleotide sequence ID" value="NZ_FUZP01000001.1"/>
</dbReference>
<evidence type="ECO:0000256" key="2">
    <source>
        <dbReference type="ARBA" id="ARBA00022670"/>
    </source>
</evidence>
<accession>A0A1T5ICZ6</accession>
<dbReference type="InterPro" id="IPR015366">
    <property type="entry name" value="S53_propep"/>
</dbReference>
<evidence type="ECO:0000256" key="8">
    <source>
        <dbReference type="PROSITE-ProRule" id="PRU01240"/>
    </source>
</evidence>
<dbReference type="GO" id="GO:0008240">
    <property type="term" value="F:tripeptidyl-peptidase activity"/>
    <property type="evidence" value="ECO:0007669"/>
    <property type="project" value="TreeGrafter"/>
</dbReference>
<dbReference type="OrthoDB" id="3480681at2"/>
<dbReference type="SUPFAM" id="SSF52743">
    <property type="entry name" value="Subtilisin-like"/>
    <property type="match status" value="1"/>
</dbReference>
<dbReference type="CDD" id="cd04056">
    <property type="entry name" value="Peptidases_S53"/>
    <property type="match status" value="1"/>
</dbReference>
<gene>
    <name evidence="10" type="ORF">SAMN06309945_0259</name>
</gene>
<dbReference type="PROSITE" id="PS51695">
    <property type="entry name" value="SEDOLISIN"/>
    <property type="match status" value="1"/>
</dbReference>
<keyword evidence="7" id="KW-0865">Zymogen</keyword>
<evidence type="ECO:0000313" key="11">
    <source>
        <dbReference type="Proteomes" id="UP000190857"/>
    </source>
</evidence>
<dbReference type="SMART" id="SM00944">
    <property type="entry name" value="Pro-kuma_activ"/>
    <property type="match status" value="1"/>
</dbReference>
<dbReference type="GO" id="GO:0046872">
    <property type="term" value="F:metal ion binding"/>
    <property type="evidence" value="ECO:0007669"/>
    <property type="project" value="UniProtKB-KW"/>
</dbReference>
<proteinExistence type="inferred from homology"/>
<dbReference type="EMBL" id="FUZP01000001">
    <property type="protein sequence ID" value="SKC36928.1"/>
    <property type="molecule type" value="Genomic_DNA"/>
</dbReference>
<keyword evidence="2" id="KW-0645">Protease</keyword>
<organism evidence="10 11">
    <name type="scientific">Okibacterium fritillariae</name>
    <dbReference type="NCBI Taxonomy" id="123320"/>
    <lineage>
        <taxon>Bacteria</taxon>
        <taxon>Bacillati</taxon>
        <taxon>Actinomycetota</taxon>
        <taxon>Actinomycetes</taxon>
        <taxon>Micrococcales</taxon>
        <taxon>Microbacteriaceae</taxon>
        <taxon>Okibacterium</taxon>
    </lineage>
</organism>
<dbReference type="InterPro" id="IPR030400">
    <property type="entry name" value="Sedolisin_dom"/>
</dbReference>
<sequence length="589" mass="61366">MRSRVPLGIFALGAVLVSTGVIAIHSTPIDPNRVALPDSVPSWSDDRTGTPLAAADRELDIRFSVIIDEKRADDVPEVAAWLTRNGLQAGDYRASAGILPATGTVDAVSAAFATSFQAYEVGGTDAIAPHSALSVPTELPAVVGVSGLIQADTFRPTLSSPRAAAPVVSPDCATYWGEKLSDQWPAGLDIEKRSNSLCGYTPAQLRAVQQVPADVTGVGATIAIVAAYDDLDVEANTNTYFTAQGEQPFAPGQYVSHSPSNPDPTRCGGPSSWTEEQHLDVQAVHAMAPDARVIYWGSDDCTTTSMFTRILDAVENGDPDVISLSFGALEELDTADDRTLLNRVLVEAAARNISVFSSAGNDGDYSNFGDHAGGAEVTSPASSPYITAVGGTSTGLNQDGSLAVEAGWETQTRFARNGAIIPPGFVFGSGGGESVVYDRPSWQLDLPGQTGTGRLLPDVASLADPNTGFTVYGPHAGSTQYVSHGGTSLATPMVASMVALAKAKTGVEVGLATPSLYALAGTDALRDVTPASAATWSPNGTEKDALYPETIFVWDAKPQSLQSSRGWDNVTGLGVPTGSSFIENFGRLK</sequence>
<evidence type="ECO:0000259" key="9">
    <source>
        <dbReference type="PROSITE" id="PS51695"/>
    </source>
</evidence>
<dbReference type="PANTHER" id="PTHR14218:SF15">
    <property type="entry name" value="TRIPEPTIDYL-PEPTIDASE 1"/>
    <property type="match status" value="1"/>
</dbReference>
<keyword evidence="11" id="KW-1185">Reference proteome</keyword>